<name>A0A1I6FGS5_9PSEU</name>
<protein>
    <submittedName>
        <fullName evidence="1">Uncharacterized protein</fullName>
    </submittedName>
</protein>
<gene>
    <name evidence="1" type="ORF">SAMN04488564_11777</name>
</gene>
<dbReference type="EMBL" id="FOYL01000017">
    <property type="protein sequence ID" value="SFR29153.1"/>
    <property type="molecule type" value="Genomic_DNA"/>
</dbReference>
<organism evidence="1 2">
    <name type="scientific">Lentzea waywayandensis</name>
    <dbReference type="NCBI Taxonomy" id="84724"/>
    <lineage>
        <taxon>Bacteria</taxon>
        <taxon>Bacillati</taxon>
        <taxon>Actinomycetota</taxon>
        <taxon>Actinomycetes</taxon>
        <taxon>Pseudonocardiales</taxon>
        <taxon>Pseudonocardiaceae</taxon>
        <taxon>Lentzea</taxon>
    </lineage>
</organism>
<keyword evidence="2" id="KW-1185">Reference proteome</keyword>
<dbReference type="AlphaFoldDB" id="A0A1I6FGS5"/>
<evidence type="ECO:0000313" key="1">
    <source>
        <dbReference type="EMBL" id="SFR29153.1"/>
    </source>
</evidence>
<proteinExistence type="predicted"/>
<dbReference type="STRING" id="84724.SAMN04488564_11777"/>
<dbReference type="RefSeq" id="WP_218164724.1">
    <property type="nucleotide sequence ID" value="NZ_FOYL01000017.1"/>
</dbReference>
<accession>A0A1I6FGS5</accession>
<sequence length="250" mass="27062">MLDLSSLSNLPTTTGAAPWPGHEYAKGWGVFGLPFDSGHVLALRAFAESDFGPYRSIWHRDPGGDWSIYVDGPRLDAACPRYYGPACSRTAHARIEVTWTGKASLRVTMNTPALDWTLTARSTPILDVLNVLSGAMPLATWRPPLLVHARERMAQALGMGKLKMAGVMPSGHNGKLMPERMYLVDESRATLDGIDLGTPVRLKDNPTIGGVALPARGVLAIGQSTWEILDPVEHDRTQRQISGSTSPEGP</sequence>
<reference evidence="2" key="1">
    <citation type="submission" date="2016-10" db="EMBL/GenBank/DDBJ databases">
        <authorList>
            <person name="Varghese N."/>
            <person name="Submissions S."/>
        </authorList>
    </citation>
    <scope>NUCLEOTIDE SEQUENCE [LARGE SCALE GENOMIC DNA]</scope>
    <source>
        <strain evidence="2">DSM 44232</strain>
    </source>
</reference>
<dbReference type="Proteomes" id="UP000198583">
    <property type="component" value="Unassembled WGS sequence"/>
</dbReference>
<evidence type="ECO:0000313" key="2">
    <source>
        <dbReference type="Proteomes" id="UP000198583"/>
    </source>
</evidence>